<proteinExistence type="predicted"/>
<reference evidence="2" key="1">
    <citation type="journal article" date="2023" name="Nat. Plants">
        <title>Single-cell RNA sequencing provides a high-resolution roadmap for understanding the multicellular compartmentation of specialized metabolism.</title>
        <authorList>
            <person name="Sun S."/>
            <person name="Shen X."/>
            <person name="Li Y."/>
            <person name="Li Y."/>
            <person name="Wang S."/>
            <person name="Li R."/>
            <person name="Zhang H."/>
            <person name="Shen G."/>
            <person name="Guo B."/>
            <person name="Wei J."/>
            <person name="Xu J."/>
            <person name="St-Pierre B."/>
            <person name="Chen S."/>
            <person name="Sun C."/>
        </authorList>
    </citation>
    <scope>NUCLEOTIDE SEQUENCE [LARGE SCALE GENOMIC DNA]</scope>
</reference>
<evidence type="ECO:0000313" key="1">
    <source>
        <dbReference type="EMBL" id="KAI5665143.1"/>
    </source>
</evidence>
<dbReference type="Proteomes" id="UP001060085">
    <property type="component" value="Linkage Group LG05"/>
</dbReference>
<sequence>MDPNPTNFPILSYVMSKVPSFKRPAGISTEEYDVEKQQSPAAVSSSQEPHFELTEKMPHLKNPKIIASMRLAVADVAQSRSVLKTLGERPDHESVDNAKAKLAEIEANLSGQLDEIILSPKEGTEEKESEGKKALEKEKQIYKAVITLDEMHETYENMLRDAEDRLQKIYEAAVVGSDTVELEEKDKKVEVVEEVNEEVVALLKEAEANHRIQRVDLSGRRLRLLPEAFGKIKSLLVLDLSNNQLEVIPDSIAGLENLEELNLSSNLLETLPDSIGLLFKLKILDVSGNKLTALPDSICHCRSLLELNAGFNKLTYLPTNIGYELQNLRKLWVPLNKIRYIPTSVGEMKSLQLLDVHFNELHAIPPSIGKLTNLEILDLSGNFSDLSELPSTIGDLTNLKELDLSNNQIHELPDTFGRLENLTKLNVDQNPLVMPPKEIVDQGLEAIKAYMVKRRLDILLEEERMSMLEPDDQANSSLLTRSTSWLSNIVANVSGTVSSYLGAVGAVGNTDADPYLNQPR</sequence>
<comment type="caution">
    <text evidence="1">The sequence shown here is derived from an EMBL/GenBank/DDBJ whole genome shotgun (WGS) entry which is preliminary data.</text>
</comment>
<protein>
    <submittedName>
        <fullName evidence="1">Uncharacterized protein</fullName>
    </submittedName>
</protein>
<dbReference type="EMBL" id="CM044705">
    <property type="protein sequence ID" value="KAI5665143.1"/>
    <property type="molecule type" value="Genomic_DNA"/>
</dbReference>
<name>A0ACC0AVW7_CATRO</name>
<gene>
    <name evidence="1" type="ORF">M9H77_24466</name>
</gene>
<evidence type="ECO:0000313" key="2">
    <source>
        <dbReference type="Proteomes" id="UP001060085"/>
    </source>
</evidence>
<keyword evidence="2" id="KW-1185">Reference proteome</keyword>
<accession>A0ACC0AVW7</accession>
<organism evidence="1 2">
    <name type="scientific">Catharanthus roseus</name>
    <name type="common">Madagascar periwinkle</name>
    <name type="synonym">Vinca rosea</name>
    <dbReference type="NCBI Taxonomy" id="4058"/>
    <lineage>
        <taxon>Eukaryota</taxon>
        <taxon>Viridiplantae</taxon>
        <taxon>Streptophyta</taxon>
        <taxon>Embryophyta</taxon>
        <taxon>Tracheophyta</taxon>
        <taxon>Spermatophyta</taxon>
        <taxon>Magnoliopsida</taxon>
        <taxon>eudicotyledons</taxon>
        <taxon>Gunneridae</taxon>
        <taxon>Pentapetalae</taxon>
        <taxon>asterids</taxon>
        <taxon>lamiids</taxon>
        <taxon>Gentianales</taxon>
        <taxon>Apocynaceae</taxon>
        <taxon>Rauvolfioideae</taxon>
        <taxon>Vinceae</taxon>
        <taxon>Catharanthinae</taxon>
        <taxon>Catharanthus</taxon>
    </lineage>
</organism>